<evidence type="ECO:0000313" key="1">
    <source>
        <dbReference type="EMBL" id="KAJ7571218.1"/>
    </source>
</evidence>
<reference evidence="2" key="1">
    <citation type="journal article" date="2024" name="Proc. Natl. Acad. Sci. U.S.A.">
        <title>Extraordinary preservation of gene collinearity over three hundred million years revealed in homosporous lycophytes.</title>
        <authorList>
            <person name="Li C."/>
            <person name="Wickell D."/>
            <person name="Kuo L.Y."/>
            <person name="Chen X."/>
            <person name="Nie B."/>
            <person name="Liao X."/>
            <person name="Peng D."/>
            <person name="Ji J."/>
            <person name="Jenkins J."/>
            <person name="Williams M."/>
            <person name="Shu S."/>
            <person name="Plott C."/>
            <person name="Barry K."/>
            <person name="Rajasekar S."/>
            <person name="Grimwood J."/>
            <person name="Han X."/>
            <person name="Sun S."/>
            <person name="Hou Z."/>
            <person name="He W."/>
            <person name="Dai G."/>
            <person name="Sun C."/>
            <person name="Schmutz J."/>
            <person name="Leebens-Mack J.H."/>
            <person name="Li F.W."/>
            <person name="Wang L."/>
        </authorList>
    </citation>
    <scope>NUCLEOTIDE SEQUENCE [LARGE SCALE GENOMIC DNA]</scope>
    <source>
        <strain evidence="2">cv. PW_Plant_1</strain>
    </source>
</reference>
<accession>A0ACC2EXI7</accession>
<evidence type="ECO:0000313" key="2">
    <source>
        <dbReference type="Proteomes" id="UP001162992"/>
    </source>
</evidence>
<dbReference type="EMBL" id="CM055092">
    <property type="protein sequence ID" value="KAJ7571218.1"/>
    <property type="molecule type" value="Genomic_DNA"/>
</dbReference>
<dbReference type="Proteomes" id="UP001162992">
    <property type="component" value="Chromosome 1"/>
</dbReference>
<protein>
    <submittedName>
        <fullName evidence="1">Uncharacterized protein</fullName>
    </submittedName>
</protein>
<keyword evidence="2" id="KW-1185">Reference proteome</keyword>
<name>A0ACC2EXI7_DIPCM</name>
<organism evidence="1 2">
    <name type="scientific">Diphasiastrum complanatum</name>
    <name type="common">Issler's clubmoss</name>
    <name type="synonym">Lycopodium complanatum</name>
    <dbReference type="NCBI Taxonomy" id="34168"/>
    <lineage>
        <taxon>Eukaryota</taxon>
        <taxon>Viridiplantae</taxon>
        <taxon>Streptophyta</taxon>
        <taxon>Embryophyta</taxon>
        <taxon>Tracheophyta</taxon>
        <taxon>Lycopodiopsida</taxon>
        <taxon>Lycopodiales</taxon>
        <taxon>Lycopodiaceae</taxon>
        <taxon>Lycopodioideae</taxon>
        <taxon>Diphasiastrum</taxon>
    </lineage>
</organism>
<proteinExistence type="predicted"/>
<gene>
    <name evidence="1" type="ORF">O6H91_01G155500</name>
</gene>
<comment type="caution">
    <text evidence="1">The sequence shown here is derived from an EMBL/GenBank/DDBJ whole genome shotgun (WGS) entry which is preliminary data.</text>
</comment>
<sequence length="470" mass="52496">MAFMRQCSKRAAAISSKHIGFFNGQFESSHRSQGTPSSPFNLTRGWPSGVKSRYSSSESGGWLQRSTLSSGKSNRNSPFLSSIHSILASVAGLGVGFSFMYSRATDPCFAAPGISFPPSSNAPPPSSEPISPAQRPLSAAMESTPAPGTTGGPVITKSGRLLSKLKIFVGYDSREDLAYEVCRHSILKHATIPVEIVPIKQIDLRKAGLYVRSRDPTESTEFSFTRFLTPYLAGYEGWAMFIDCDFLYTTDIRELAELIDDRYAIMCVQHDYTPKTATKMDGVVQTSYPRKNWSSMVLYNCSHPKNKVLTPSVVNCQSGAFLHRFMWLDDADIGSVPFTWNFLVGHNEVPKDTKGLPIIYPKAIHYTSGGPWFEAWKNCEFADLWFQEREELRRTQMIQKVIQDEFLKLLNSNMAERARELEGKVLELESKVNELAAFQKLLLFYLQEKSNGKEKTLSVSGNGKESSFEA</sequence>